<feature type="transmembrane region" description="Helical" evidence="1">
    <location>
        <begin position="44"/>
        <end position="62"/>
    </location>
</feature>
<gene>
    <name evidence="2" type="ORF">D5281_23615</name>
</gene>
<name>A0A9X5BJW7_9FIRM</name>
<dbReference type="Proteomes" id="UP001154420">
    <property type="component" value="Unassembled WGS sequence"/>
</dbReference>
<dbReference type="RefSeq" id="WP_160562321.1">
    <property type="nucleotide sequence ID" value="NZ_QZDT01000091.1"/>
</dbReference>
<dbReference type="EMBL" id="QZDT01000091">
    <property type="protein sequence ID" value="NBJ95430.1"/>
    <property type="molecule type" value="Genomic_DNA"/>
</dbReference>
<comment type="caution">
    <text evidence="2">The sequence shown here is derived from an EMBL/GenBank/DDBJ whole genome shotgun (WGS) entry which is preliminary data.</text>
</comment>
<reference evidence="2" key="1">
    <citation type="submission" date="2018-09" db="EMBL/GenBank/DDBJ databases">
        <title>Murine metabolic-syndrome-specific gut microbial biobank.</title>
        <authorList>
            <person name="Liu C."/>
        </authorList>
    </citation>
    <scope>NUCLEOTIDE SEQUENCE</scope>
    <source>
        <strain evidence="2">D42-62</strain>
    </source>
</reference>
<keyword evidence="1" id="KW-0472">Membrane</keyword>
<organism evidence="2 3">
    <name type="scientific">Parablautia muri</name>
    <dbReference type="NCBI Taxonomy" id="2320879"/>
    <lineage>
        <taxon>Bacteria</taxon>
        <taxon>Bacillati</taxon>
        <taxon>Bacillota</taxon>
        <taxon>Clostridia</taxon>
        <taxon>Lachnospirales</taxon>
        <taxon>Lachnospiraceae</taxon>
        <taxon>Parablautia</taxon>
    </lineage>
</organism>
<evidence type="ECO:0000313" key="3">
    <source>
        <dbReference type="Proteomes" id="UP001154420"/>
    </source>
</evidence>
<sequence length="269" mass="30592">MSERKKIKTDNFKIEDNTISFNDSLVQISNISHINIEPVPKPKFQVGFVIVGVIGIIGMIGTSGEIQILGFLLFLFAMIYILYYAINSSDNDNKYLFIYLNSEHVYYIYCEDKKFLEKVMKVMKHCINNHAKQKIKVDFNQCTLEGVPINIGNEKEVVNTITTGDNSDASNNIYGKEEINSIVIENDFDASSFIKDWQLVQDELKKACEKLPKSSKEYIASEEALECAMKEDGEGLFKVFNKYSESFLSSIFKSVVSGFLVEIIKSMLL</sequence>
<evidence type="ECO:0000256" key="1">
    <source>
        <dbReference type="SAM" id="Phobius"/>
    </source>
</evidence>
<proteinExistence type="predicted"/>
<dbReference type="OrthoDB" id="2182227at2"/>
<keyword evidence="1" id="KW-1133">Transmembrane helix</keyword>
<dbReference type="AlphaFoldDB" id="A0A9X5BJW7"/>
<keyword evidence="3" id="KW-1185">Reference proteome</keyword>
<protein>
    <submittedName>
        <fullName evidence="2">Uncharacterized protein</fullName>
    </submittedName>
</protein>
<evidence type="ECO:0000313" key="2">
    <source>
        <dbReference type="EMBL" id="NBJ95430.1"/>
    </source>
</evidence>
<keyword evidence="1" id="KW-0812">Transmembrane</keyword>
<accession>A0A9X5BJW7</accession>
<feature type="transmembrane region" description="Helical" evidence="1">
    <location>
        <begin position="68"/>
        <end position="86"/>
    </location>
</feature>